<dbReference type="InterPro" id="IPR012657">
    <property type="entry name" value="23S_rRNA-intervening_sequence"/>
</dbReference>
<dbReference type="Gene3D" id="1.20.1440.60">
    <property type="entry name" value="23S rRNA-intervening sequence"/>
    <property type="match status" value="1"/>
</dbReference>
<dbReference type="InterPro" id="IPR036583">
    <property type="entry name" value="23S_rRNA_IVS_sf"/>
</dbReference>
<dbReference type="EMBL" id="JAIQZE010000012">
    <property type="protein sequence ID" value="MBZ9779423.1"/>
    <property type="molecule type" value="Genomic_DNA"/>
</dbReference>
<dbReference type="PANTHER" id="PTHR38471">
    <property type="entry name" value="FOUR HELIX BUNDLE PROTEIN"/>
    <property type="match status" value="1"/>
</dbReference>
<dbReference type="Proteomes" id="UP001199314">
    <property type="component" value="Unassembled WGS sequence"/>
</dbReference>
<proteinExistence type="predicted"/>
<organism evidence="1 2">
    <name type="scientific">Psychroflexus longus</name>
    <dbReference type="NCBI Taxonomy" id="2873596"/>
    <lineage>
        <taxon>Bacteria</taxon>
        <taxon>Pseudomonadati</taxon>
        <taxon>Bacteroidota</taxon>
        <taxon>Flavobacteriia</taxon>
        <taxon>Flavobacteriales</taxon>
        <taxon>Flavobacteriaceae</taxon>
        <taxon>Psychroflexus</taxon>
    </lineage>
</organism>
<name>A0ABS7XKB3_9FLAO</name>
<dbReference type="RefSeq" id="WP_224461760.1">
    <property type="nucleotide sequence ID" value="NZ_JAIQZE010000012.1"/>
</dbReference>
<sequence>MNHKGLDVWKVSIDLVPLVYKLTEAFPKSEHYGLVNQMRRSAVSIPSNT</sequence>
<dbReference type="PANTHER" id="PTHR38471:SF2">
    <property type="entry name" value="FOUR HELIX BUNDLE PROTEIN"/>
    <property type="match status" value="1"/>
</dbReference>
<keyword evidence="2" id="KW-1185">Reference proteome</keyword>
<evidence type="ECO:0000313" key="2">
    <source>
        <dbReference type="Proteomes" id="UP001199314"/>
    </source>
</evidence>
<reference evidence="2" key="1">
    <citation type="submission" date="2023-07" db="EMBL/GenBank/DDBJ databases">
        <title>Novel species isolated from saline lakes on Tibetan Plateau.</title>
        <authorList>
            <person name="Lu H."/>
        </authorList>
    </citation>
    <scope>NUCLEOTIDE SEQUENCE [LARGE SCALE GENOMIC DNA]</scope>
    <source>
        <strain evidence="2">CAK8W</strain>
    </source>
</reference>
<protein>
    <submittedName>
        <fullName evidence="1">Four helix bundle protein</fullName>
    </submittedName>
</protein>
<gene>
    <name evidence="1" type="ORF">LB452_10870</name>
</gene>
<dbReference type="NCBIfam" id="TIGR02436">
    <property type="entry name" value="four helix bundle protein"/>
    <property type="match status" value="1"/>
</dbReference>
<dbReference type="Pfam" id="PF05635">
    <property type="entry name" value="23S_rRNA_IVP"/>
    <property type="match status" value="1"/>
</dbReference>
<comment type="caution">
    <text evidence="1">The sequence shown here is derived from an EMBL/GenBank/DDBJ whole genome shotgun (WGS) entry which is preliminary data.</text>
</comment>
<dbReference type="SUPFAM" id="SSF158446">
    <property type="entry name" value="IVS-encoded protein-like"/>
    <property type="match status" value="1"/>
</dbReference>
<evidence type="ECO:0000313" key="1">
    <source>
        <dbReference type="EMBL" id="MBZ9779423.1"/>
    </source>
</evidence>
<accession>A0ABS7XKB3</accession>